<dbReference type="Proteomes" id="UP001603857">
    <property type="component" value="Unassembled WGS sequence"/>
</dbReference>
<keyword evidence="3" id="KW-1185">Reference proteome</keyword>
<dbReference type="InterPro" id="IPR032675">
    <property type="entry name" value="LRR_dom_sf"/>
</dbReference>
<evidence type="ECO:0000313" key="3">
    <source>
        <dbReference type="Proteomes" id="UP001603857"/>
    </source>
</evidence>
<dbReference type="EMBL" id="JBGMDY010000004">
    <property type="protein sequence ID" value="KAL2337686.1"/>
    <property type="molecule type" value="Genomic_DNA"/>
</dbReference>
<gene>
    <name evidence="2" type="ORF">Fmac_012132</name>
</gene>
<evidence type="ECO:0000313" key="2">
    <source>
        <dbReference type="EMBL" id="KAL2337686.1"/>
    </source>
</evidence>
<dbReference type="SUPFAM" id="SSF52058">
    <property type="entry name" value="L domain-like"/>
    <property type="match status" value="1"/>
</dbReference>
<dbReference type="PANTHER" id="PTHR11017">
    <property type="entry name" value="LEUCINE-RICH REPEAT-CONTAINING PROTEIN"/>
    <property type="match status" value="1"/>
</dbReference>
<protein>
    <recommendedName>
        <fullName evidence="1">Disease resistance protein At4g27190-like leucine-rich repeats domain-containing protein</fullName>
    </recommendedName>
</protein>
<dbReference type="Pfam" id="PF23247">
    <property type="entry name" value="LRR_RPS2"/>
    <property type="match status" value="1"/>
</dbReference>
<sequence length="242" mass="27221">MSTLAKSEMMEVDRGEIDGKVIVFYSPVLPLDQPLTMVPTWKCIGWQRLQLSFPVELRLLGWRHYPLKSFPQNFSAKNLVLLDLSYSHVEKLWDGKQNLKNLKEVSVYGSKNLKELDLSKASNLEVLDIGACPRLTSVTPSIISSNTLKLNKYIHVPDQKELLLSNLKNLKEVSVYGSENLKELDLSKASNLEVLDIGACPRLTSVTPSILSPNKLKLNKYIHVSDEKELLLSSDVTGEIDE</sequence>
<name>A0ABD1MPF3_9FABA</name>
<feature type="domain" description="Disease resistance protein At4g27190-like leucine-rich repeats" evidence="1">
    <location>
        <begin position="82"/>
        <end position="218"/>
    </location>
</feature>
<reference evidence="2 3" key="1">
    <citation type="submission" date="2024-08" db="EMBL/GenBank/DDBJ databases">
        <title>Insights into the chromosomal genome structure of Flemingia macrophylla.</title>
        <authorList>
            <person name="Ding Y."/>
            <person name="Zhao Y."/>
            <person name="Bi W."/>
            <person name="Wu M."/>
            <person name="Zhao G."/>
            <person name="Gong Y."/>
            <person name="Li W."/>
            <person name="Zhang P."/>
        </authorList>
    </citation>
    <scope>NUCLEOTIDE SEQUENCE [LARGE SCALE GENOMIC DNA]</scope>
    <source>
        <strain evidence="2">DYQJB</strain>
        <tissue evidence="2">Leaf</tissue>
    </source>
</reference>
<dbReference type="Gene3D" id="3.80.10.10">
    <property type="entry name" value="Ribonuclease Inhibitor"/>
    <property type="match status" value="1"/>
</dbReference>
<accession>A0ABD1MPF3</accession>
<dbReference type="InterPro" id="IPR044974">
    <property type="entry name" value="Disease_R_plants"/>
</dbReference>
<organism evidence="2 3">
    <name type="scientific">Flemingia macrophylla</name>
    <dbReference type="NCBI Taxonomy" id="520843"/>
    <lineage>
        <taxon>Eukaryota</taxon>
        <taxon>Viridiplantae</taxon>
        <taxon>Streptophyta</taxon>
        <taxon>Embryophyta</taxon>
        <taxon>Tracheophyta</taxon>
        <taxon>Spermatophyta</taxon>
        <taxon>Magnoliopsida</taxon>
        <taxon>eudicotyledons</taxon>
        <taxon>Gunneridae</taxon>
        <taxon>Pentapetalae</taxon>
        <taxon>rosids</taxon>
        <taxon>fabids</taxon>
        <taxon>Fabales</taxon>
        <taxon>Fabaceae</taxon>
        <taxon>Papilionoideae</taxon>
        <taxon>50 kb inversion clade</taxon>
        <taxon>NPAAA clade</taxon>
        <taxon>indigoferoid/millettioid clade</taxon>
        <taxon>Phaseoleae</taxon>
        <taxon>Flemingia</taxon>
    </lineage>
</organism>
<dbReference type="AlphaFoldDB" id="A0ABD1MPF3"/>
<proteinExistence type="predicted"/>
<dbReference type="PANTHER" id="PTHR11017:SF263">
    <property type="entry name" value="ADP-RIBOSYL CYCLASE_CYCLIC ADP-RIBOSE HYDROLASE"/>
    <property type="match status" value="1"/>
</dbReference>
<evidence type="ECO:0000259" key="1">
    <source>
        <dbReference type="Pfam" id="PF23247"/>
    </source>
</evidence>
<comment type="caution">
    <text evidence="2">The sequence shown here is derived from an EMBL/GenBank/DDBJ whole genome shotgun (WGS) entry which is preliminary data.</text>
</comment>
<dbReference type="InterPro" id="IPR057135">
    <property type="entry name" value="At4g27190-like_LRR"/>
</dbReference>